<dbReference type="NCBIfam" id="TIGR00174">
    <property type="entry name" value="miaA"/>
    <property type="match status" value="1"/>
</dbReference>
<evidence type="ECO:0000256" key="2">
    <source>
        <dbReference type="ARBA" id="ARBA00003213"/>
    </source>
</evidence>
<accession>A0ABV6J5Q6</accession>
<dbReference type="InterPro" id="IPR039657">
    <property type="entry name" value="Dimethylallyltransferase"/>
</dbReference>
<feature type="site" description="Interaction with substrate tRNA" evidence="10">
    <location>
        <position position="109"/>
    </location>
</feature>
<evidence type="ECO:0000256" key="3">
    <source>
        <dbReference type="ARBA" id="ARBA00005842"/>
    </source>
</evidence>
<evidence type="ECO:0000256" key="10">
    <source>
        <dbReference type="HAMAP-Rule" id="MF_00185"/>
    </source>
</evidence>
<keyword evidence="15" id="KW-1185">Reference proteome</keyword>
<evidence type="ECO:0000313" key="14">
    <source>
        <dbReference type="EMBL" id="MFC0391106.1"/>
    </source>
</evidence>
<feature type="binding site" evidence="10">
    <location>
        <begin position="18"/>
        <end position="25"/>
    </location>
    <ligand>
        <name>ATP</name>
        <dbReference type="ChEBI" id="CHEBI:30616"/>
    </ligand>
</feature>
<dbReference type="SUPFAM" id="SSF52540">
    <property type="entry name" value="P-loop containing nucleoside triphosphate hydrolases"/>
    <property type="match status" value="2"/>
</dbReference>
<dbReference type="Proteomes" id="UP001589818">
    <property type="component" value="Unassembled WGS sequence"/>
</dbReference>
<evidence type="ECO:0000256" key="11">
    <source>
        <dbReference type="RuleBase" id="RU003783"/>
    </source>
</evidence>
<evidence type="ECO:0000256" key="5">
    <source>
        <dbReference type="ARBA" id="ARBA00022694"/>
    </source>
</evidence>
<dbReference type="PANTHER" id="PTHR11088:SF60">
    <property type="entry name" value="TRNA DIMETHYLALLYLTRANSFERASE"/>
    <property type="match status" value="1"/>
</dbReference>
<evidence type="ECO:0000256" key="8">
    <source>
        <dbReference type="ARBA" id="ARBA00022842"/>
    </source>
</evidence>
<comment type="cofactor">
    <cofactor evidence="1 10">
        <name>Mg(2+)</name>
        <dbReference type="ChEBI" id="CHEBI:18420"/>
    </cofactor>
</comment>
<dbReference type="Pfam" id="PF01715">
    <property type="entry name" value="IPPT"/>
    <property type="match status" value="1"/>
</dbReference>
<evidence type="ECO:0000256" key="12">
    <source>
        <dbReference type="RuleBase" id="RU003784"/>
    </source>
</evidence>
<dbReference type="Gene3D" id="3.40.50.300">
    <property type="entry name" value="P-loop containing nucleotide triphosphate hydrolases"/>
    <property type="match status" value="1"/>
</dbReference>
<evidence type="ECO:0000256" key="4">
    <source>
        <dbReference type="ARBA" id="ARBA00022679"/>
    </source>
</evidence>
<sequence length="335" mass="37641">MSNETQQQAKPKLLVLIGPTAVGKTRISLDIAKAWNAEIISGDSMQVYRGMDIGTAKIKPEEREGIPHHLIDICDPEDPFSVADFQERCRTLIADITKRGKLPFIVGGTGLYVESVAYGYGFADGGSDDAYREEQQRFADQYGAQALHDKLREIDPVSADRLHMNDQRRVIRALEIYHLTGMTLAQQLEGQKKTSPYELCIVGLMTDRKLLYERINQRVDAMLDAGLVAEVQGLLDRGVSAGAVAMQGLGYKEIIPFLQGECTLDAAVELLKRDTRRYAKRQLSWFRHMKDITWIDVFENFHENLKAIHAIIAGKFSHDLEYTSNQSFYDGGNGQ</sequence>
<dbReference type="Gene3D" id="1.10.20.140">
    <property type="match status" value="1"/>
</dbReference>
<protein>
    <recommendedName>
        <fullName evidence="10">tRNA dimethylallyltransferase</fullName>
        <ecNumber evidence="10">2.5.1.75</ecNumber>
    </recommendedName>
    <alternativeName>
        <fullName evidence="10">Dimethylallyl diphosphate:tRNA dimethylallyltransferase</fullName>
        <shortName evidence="10">DMAPP:tRNA dimethylallyltransferase</shortName>
        <shortName evidence="10">DMATase</shortName>
    </alternativeName>
    <alternativeName>
        <fullName evidence="10">Isopentenyl-diphosphate:tRNA isopentenyltransferase</fullName>
        <shortName evidence="10">IPP transferase</shortName>
        <shortName evidence="10">IPPT</shortName>
        <shortName evidence="10">IPTase</shortName>
    </alternativeName>
</protein>
<dbReference type="PANTHER" id="PTHR11088">
    <property type="entry name" value="TRNA DIMETHYLALLYLTRANSFERASE"/>
    <property type="match status" value="1"/>
</dbReference>
<feature type="site" description="Interaction with substrate tRNA" evidence="10">
    <location>
        <position position="132"/>
    </location>
</feature>
<comment type="caution">
    <text evidence="10">Lacks conserved residue(s) required for the propagation of feature annotation.</text>
</comment>
<evidence type="ECO:0000256" key="7">
    <source>
        <dbReference type="ARBA" id="ARBA00022840"/>
    </source>
</evidence>
<evidence type="ECO:0000256" key="9">
    <source>
        <dbReference type="ARBA" id="ARBA00049563"/>
    </source>
</evidence>
<evidence type="ECO:0000256" key="6">
    <source>
        <dbReference type="ARBA" id="ARBA00022741"/>
    </source>
</evidence>
<proteinExistence type="inferred from homology"/>
<evidence type="ECO:0000256" key="1">
    <source>
        <dbReference type="ARBA" id="ARBA00001946"/>
    </source>
</evidence>
<keyword evidence="7 10" id="KW-0067">ATP-binding</keyword>
<dbReference type="HAMAP" id="MF_00185">
    <property type="entry name" value="IPP_trans"/>
    <property type="match status" value="1"/>
</dbReference>
<keyword evidence="6 10" id="KW-0547">Nucleotide-binding</keyword>
<dbReference type="RefSeq" id="WP_204818228.1">
    <property type="nucleotide sequence ID" value="NZ_JANHOF010000004.1"/>
</dbReference>
<reference evidence="14 15" key="1">
    <citation type="submission" date="2024-09" db="EMBL/GenBank/DDBJ databases">
        <authorList>
            <person name="Sun Q."/>
            <person name="Mori K."/>
        </authorList>
    </citation>
    <scope>NUCLEOTIDE SEQUENCE [LARGE SCALE GENOMIC DNA]</scope>
    <source>
        <strain evidence="14 15">CCM 4839</strain>
    </source>
</reference>
<keyword evidence="5 10" id="KW-0819">tRNA processing</keyword>
<keyword evidence="4 10" id="KW-0808">Transferase</keyword>
<comment type="subunit">
    <text evidence="10">Monomer.</text>
</comment>
<comment type="catalytic activity">
    <reaction evidence="9 10 11">
        <text>adenosine(37) in tRNA + dimethylallyl diphosphate = N(6)-dimethylallyladenosine(37) in tRNA + diphosphate</text>
        <dbReference type="Rhea" id="RHEA:26482"/>
        <dbReference type="Rhea" id="RHEA-COMP:10162"/>
        <dbReference type="Rhea" id="RHEA-COMP:10375"/>
        <dbReference type="ChEBI" id="CHEBI:33019"/>
        <dbReference type="ChEBI" id="CHEBI:57623"/>
        <dbReference type="ChEBI" id="CHEBI:74411"/>
        <dbReference type="ChEBI" id="CHEBI:74415"/>
        <dbReference type="EC" id="2.5.1.75"/>
    </reaction>
</comment>
<dbReference type="InterPro" id="IPR018022">
    <property type="entry name" value="IPT"/>
</dbReference>
<dbReference type="EC" id="2.5.1.75" evidence="10"/>
<dbReference type="EMBL" id="JBHLVF010000010">
    <property type="protein sequence ID" value="MFC0391106.1"/>
    <property type="molecule type" value="Genomic_DNA"/>
</dbReference>
<evidence type="ECO:0000256" key="13">
    <source>
        <dbReference type="RuleBase" id="RU003785"/>
    </source>
</evidence>
<evidence type="ECO:0000313" key="15">
    <source>
        <dbReference type="Proteomes" id="UP001589818"/>
    </source>
</evidence>
<name>A0ABV6J5Q6_9BACL</name>
<organism evidence="14 15">
    <name type="scientific">Paenibacillus mendelii</name>
    <dbReference type="NCBI Taxonomy" id="206163"/>
    <lineage>
        <taxon>Bacteria</taxon>
        <taxon>Bacillati</taxon>
        <taxon>Bacillota</taxon>
        <taxon>Bacilli</taxon>
        <taxon>Bacillales</taxon>
        <taxon>Paenibacillaceae</taxon>
        <taxon>Paenibacillus</taxon>
    </lineage>
</organism>
<dbReference type="GO" id="GO:0052381">
    <property type="term" value="F:tRNA dimethylallyltransferase activity"/>
    <property type="evidence" value="ECO:0007669"/>
    <property type="project" value="UniProtKB-EC"/>
</dbReference>
<feature type="binding site" evidence="10">
    <location>
        <begin position="20"/>
        <end position="25"/>
    </location>
    <ligand>
        <name>substrate</name>
    </ligand>
</feature>
<keyword evidence="8 10" id="KW-0460">Magnesium</keyword>
<dbReference type="InterPro" id="IPR027417">
    <property type="entry name" value="P-loop_NTPase"/>
</dbReference>
<comment type="function">
    <text evidence="2 10 12">Catalyzes the transfer of a dimethylallyl group onto the adenine at position 37 in tRNAs that read codons beginning with uridine, leading to the formation of N6-(dimethylallyl)adenosine (i(6)A).</text>
</comment>
<gene>
    <name evidence="10 14" type="primary">miaA</name>
    <name evidence="14" type="ORF">ACFFJ8_06925</name>
</gene>
<comment type="caution">
    <text evidence="14">The sequence shown here is derived from an EMBL/GenBank/DDBJ whole genome shotgun (WGS) entry which is preliminary data.</text>
</comment>
<comment type="similarity">
    <text evidence="3 10 13">Belongs to the IPP transferase family.</text>
</comment>
<feature type="region of interest" description="Interaction with substrate tRNA" evidence="10">
    <location>
        <begin position="43"/>
        <end position="46"/>
    </location>
</feature>